<keyword evidence="2" id="KW-0812">Transmembrane</keyword>
<accession>A0ABP3JR83</accession>
<dbReference type="Gene3D" id="3.40.30.10">
    <property type="entry name" value="Glutaredoxin"/>
    <property type="match status" value="1"/>
</dbReference>
<comment type="caution">
    <text evidence="4">The sequence shown here is derived from an EMBL/GenBank/DDBJ whole genome shotgun (WGS) entry which is preliminary data.</text>
</comment>
<keyword evidence="5" id="KW-1185">Reference proteome</keyword>
<proteinExistence type="predicted"/>
<dbReference type="PANTHER" id="PTHR42852:SF13">
    <property type="entry name" value="PROTEIN DIPZ"/>
    <property type="match status" value="1"/>
</dbReference>
<dbReference type="PANTHER" id="PTHR42852">
    <property type="entry name" value="THIOL:DISULFIDE INTERCHANGE PROTEIN DSBE"/>
    <property type="match status" value="1"/>
</dbReference>
<gene>
    <name evidence="4" type="ORF">GCM10008935_16980</name>
</gene>
<keyword evidence="1" id="KW-1015">Disulfide bond</keyword>
<feature type="domain" description="Thioredoxin" evidence="3">
    <location>
        <begin position="55"/>
        <end position="195"/>
    </location>
</feature>
<keyword evidence="2" id="KW-1133">Transmembrane helix</keyword>
<sequence length="195" mass="21991">MSIMIKRLIGLAIIGVLLGIIVYNTWFDDDTAQGDPSEEAVFVQPEGVDIDTDGVDVGDVAPNFQLETLEGEDVELADFRGQKVFINFWATWCPPCRAEMPHMQEIHEEYEDDVVILAVNATSQETSSDQVEEFVDELELTFPILMDESGEVNVRYQALSLPTTYFVNTEGELQVPRHVGPLSYDDMIRKIEELD</sequence>
<evidence type="ECO:0000256" key="1">
    <source>
        <dbReference type="ARBA" id="ARBA00023157"/>
    </source>
</evidence>
<dbReference type="Pfam" id="PF00578">
    <property type="entry name" value="AhpC-TSA"/>
    <property type="match status" value="1"/>
</dbReference>
<evidence type="ECO:0000313" key="5">
    <source>
        <dbReference type="Proteomes" id="UP001500740"/>
    </source>
</evidence>
<dbReference type="Proteomes" id="UP001500740">
    <property type="component" value="Unassembled WGS sequence"/>
</dbReference>
<dbReference type="InterPro" id="IPR050553">
    <property type="entry name" value="Thioredoxin_ResA/DsbE_sf"/>
</dbReference>
<feature type="transmembrane region" description="Helical" evidence="2">
    <location>
        <begin position="7"/>
        <end position="27"/>
    </location>
</feature>
<evidence type="ECO:0000313" key="4">
    <source>
        <dbReference type="EMBL" id="GAA0462080.1"/>
    </source>
</evidence>
<organism evidence="4 5">
    <name type="scientific">Alkalibacillus silvisoli</name>
    <dbReference type="NCBI Taxonomy" id="392823"/>
    <lineage>
        <taxon>Bacteria</taxon>
        <taxon>Bacillati</taxon>
        <taxon>Bacillota</taxon>
        <taxon>Bacilli</taxon>
        <taxon>Bacillales</taxon>
        <taxon>Bacillaceae</taxon>
        <taxon>Alkalibacillus</taxon>
    </lineage>
</organism>
<dbReference type="SUPFAM" id="SSF52833">
    <property type="entry name" value="Thioredoxin-like"/>
    <property type="match status" value="1"/>
</dbReference>
<dbReference type="InterPro" id="IPR017937">
    <property type="entry name" value="Thioredoxin_CS"/>
</dbReference>
<dbReference type="PROSITE" id="PS00194">
    <property type="entry name" value="THIOREDOXIN_1"/>
    <property type="match status" value="1"/>
</dbReference>
<dbReference type="InterPro" id="IPR036249">
    <property type="entry name" value="Thioredoxin-like_sf"/>
</dbReference>
<protein>
    <submittedName>
        <fullName evidence="4">Redoxin domain-containing protein</fullName>
    </submittedName>
</protein>
<keyword evidence="2" id="KW-0472">Membrane</keyword>
<dbReference type="EMBL" id="BAAACZ010000011">
    <property type="protein sequence ID" value="GAA0462080.1"/>
    <property type="molecule type" value="Genomic_DNA"/>
</dbReference>
<dbReference type="RefSeq" id="WP_343783129.1">
    <property type="nucleotide sequence ID" value="NZ_BAAACZ010000011.1"/>
</dbReference>
<name>A0ABP3JR83_9BACI</name>
<evidence type="ECO:0000256" key="2">
    <source>
        <dbReference type="SAM" id="Phobius"/>
    </source>
</evidence>
<dbReference type="PROSITE" id="PS51352">
    <property type="entry name" value="THIOREDOXIN_2"/>
    <property type="match status" value="1"/>
</dbReference>
<evidence type="ECO:0000259" key="3">
    <source>
        <dbReference type="PROSITE" id="PS51352"/>
    </source>
</evidence>
<dbReference type="CDD" id="cd02966">
    <property type="entry name" value="TlpA_like_family"/>
    <property type="match status" value="1"/>
</dbReference>
<dbReference type="InterPro" id="IPR000866">
    <property type="entry name" value="AhpC/TSA"/>
</dbReference>
<reference evidence="5" key="1">
    <citation type="journal article" date="2019" name="Int. J. Syst. Evol. Microbiol.">
        <title>The Global Catalogue of Microorganisms (GCM) 10K type strain sequencing project: providing services to taxonomists for standard genome sequencing and annotation.</title>
        <authorList>
            <consortium name="The Broad Institute Genomics Platform"/>
            <consortium name="The Broad Institute Genome Sequencing Center for Infectious Disease"/>
            <person name="Wu L."/>
            <person name="Ma J."/>
        </authorList>
    </citation>
    <scope>NUCLEOTIDE SEQUENCE [LARGE SCALE GENOMIC DNA]</scope>
    <source>
        <strain evidence="5">JCM 14193</strain>
    </source>
</reference>
<dbReference type="InterPro" id="IPR013766">
    <property type="entry name" value="Thioredoxin_domain"/>
</dbReference>